<evidence type="ECO:0000256" key="5">
    <source>
        <dbReference type="ARBA" id="ARBA00022723"/>
    </source>
</evidence>
<reference evidence="12 13" key="1">
    <citation type="submission" date="2018-06" db="EMBL/GenBank/DDBJ databases">
        <title>Extensive metabolic versatility and redundancy in microbially diverse, dynamic hydrothermal sediments.</title>
        <authorList>
            <person name="Dombrowski N."/>
            <person name="Teske A."/>
            <person name="Baker B.J."/>
        </authorList>
    </citation>
    <scope>NUCLEOTIDE SEQUENCE [LARGE SCALE GENOMIC DNA]</scope>
    <source>
        <strain evidence="12">B19_G9</strain>
    </source>
</reference>
<accession>A0A662DCE7</accession>
<evidence type="ECO:0000256" key="6">
    <source>
        <dbReference type="ARBA" id="ARBA00022827"/>
    </source>
</evidence>
<evidence type="ECO:0000256" key="9">
    <source>
        <dbReference type="ARBA" id="ARBA00048540"/>
    </source>
</evidence>
<dbReference type="EMBL" id="QMQB01000087">
    <property type="protein sequence ID" value="RLE13474.1"/>
    <property type="molecule type" value="Genomic_DNA"/>
</dbReference>
<evidence type="ECO:0000313" key="12">
    <source>
        <dbReference type="EMBL" id="RLE13474.1"/>
    </source>
</evidence>
<comment type="cofactor">
    <cofactor evidence="11">
        <name>Mg(2+)</name>
        <dbReference type="ChEBI" id="CHEBI:18420"/>
    </cofactor>
    <cofactor evidence="11">
        <name>Mn(2+)</name>
        <dbReference type="ChEBI" id="CHEBI:29035"/>
    </cofactor>
    <text evidence="11">Magnesium. Can also use manganese.</text>
</comment>
<dbReference type="SUPFAM" id="SSF143631">
    <property type="entry name" value="ApbE-like"/>
    <property type="match status" value="1"/>
</dbReference>
<dbReference type="PIRSF" id="PIRSF006268">
    <property type="entry name" value="ApbE"/>
    <property type="match status" value="1"/>
</dbReference>
<dbReference type="EC" id="2.7.1.180" evidence="1 10"/>
<comment type="catalytic activity">
    <reaction evidence="9 10">
        <text>L-threonyl-[protein] + FAD = FMN-L-threonyl-[protein] + AMP + H(+)</text>
        <dbReference type="Rhea" id="RHEA:36847"/>
        <dbReference type="Rhea" id="RHEA-COMP:11060"/>
        <dbReference type="Rhea" id="RHEA-COMP:11061"/>
        <dbReference type="ChEBI" id="CHEBI:15378"/>
        <dbReference type="ChEBI" id="CHEBI:30013"/>
        <dbReference type="ChEBI" id="CHEBI:57692"/>
        <dbReference type="ChEBI" id="CHEBI:74257"/>
        <dbReference type="ChEBI" id="CHEBI:456215"/>
        <dbReference type="EC" id="2.7.1.180"/>
    </reaction>
</comment>
<evidence type="ECO:0000256" key="11">
    <source>
        <dbReference type="PIRSR" id="PIRSR006268-2"/>
    </source>
</evidence>
<dbReference type="Proteomes" id="UP000267654">
    <property type="component" value="Unassembled WGS sequence"/>
</dbReference>
<feature type="binding site" evidence="11">
    <location>
        <position position="296"/>
    </location>
    <ligand>
        <name>Mg(2+)</name>
        <dbReference type="ChEBI" id="CHEBI:18420"/>
    </ligand>
</feature>
<evidence type="ECO:0000256" key="1">
    <source>
        <dbReference type="ARBA" id="ARBA00011955"/>
    </source>
</evidence>
<dbReference type="GO" id="GO:0016740">
    <property type="term" value="F:transferase activity"/>
    <property type="evidence" value="ECO:0007669"/>
    <property type="project" value="UniProtKB-UniRule"/>
</dbReference>
<comment type="similarity">
    <text evidence="10">Belongs to the ApbE family.</text>
</comment>
<dbReference type="InterPro" id="IPR024932">
    <property type="entry name" value="ApbE"/>
</dbReference>
<dbReference type="Gene3D" id="3.10.520.10">
    <property type="entry name" value="ApbE-like domains"/>
    <property type="match status" value="1"/>
</dbReference>
<proteinExistence type="inferred from homology"/>
<evidence type="ECO:0000256" key="4">
    <source>
        <dbReference type="ARBA" id="ARBA00022679"/>
    </source>
</evidence>
<dbReference type="AlphaFoldDB" id="A0A662DCE7"/>
<name>A0A662DCE7_UNCAE</name>
<dbReference type="PANTHER" id="PTHR30040:SF2">
    <property type="entry name" value="FAD:PROTEIN FMN TRANSFERASE"/>
    <property type="match status" value="1"/>
</dbReference>
<evidence type="ECO:0000313" key="13">
    <source>
        <dbReference type="Proteomes" id="UP000267654"/>
    </source>
</evidence>
<protein>
    <recommendedName>
        <fullName evidence="2 10">FAD:protein FMN transferase</fullName>
        <ecNumber evidence="1 10">2.7.1.180</ecNumber>
    </recommendedName>
    <alternativeName>
        <fullName evidence="8 10">Flavin transferase</fullName>
    </alternativeName>
</protein>
<dbReference type="PANTHER" id="PTHR30040">
    <property type="entry name" value="THIAMINE BIOSYNTHESIS LIPOPROTEIN APBE"/>
    <property type="match status" value="1"/>
</dbReference>
<dbReference type="GO" id="GO:0046872">
    <property type="term" value="F:metal ion binding"/>
    <property type="evidence" value="ECO:0007669"/>
    <property type="project" value="UniProtKB-UniRule"/>
</dbReference>
<feature type="binding site" evidence="11">
    <location>
        <position position="292"/>
    </location>
    <ligand>
        <name>Mg(2+)</name>
        <dbReference type="ChEBI" id="CHEBI:18420"/>
    </ligand>
</feature>
<organism evidence="12 13">
    <name type="scientific">Aerophobetes bacterium</name>
    <dbReference type="NCBI Taxonomy" id="2030807"/>
    <lineage>
        <taxon>Bacteria</taxon>
        <taxon>Candidatus Aerophobota</taxon>
    </lineage>
</organism>
<keyword evidence="7 10" id="KW-0460">Magnesium</keyword>
<dbReference type="InterPro" id="IPR003374">
    <property type="entry name" value="ApbE-like_sf"/>
</dbReference>
<feature type="binding site" evidence="11">
    <location>
        <position position="180"/>
    </location>
    <ligand>
        <name>Mg(2+)</name>
        <dbReference type="ChEBI" id="CHEBI:18420"/>
    </ligand>
</feature>
<gene>
    <name evidence="12" type="ORF">DRI96_02930</name>
</gene>
<keyword evidence="5 10" id="KW-0479">Metal-binding</keyword>
<evidence type="ECO:0000256" key="10">
    <source>
        <dbReference type="PIRNR" id="PIRNR006268"/>
    </source>
</evidence>
<evidence type="ECO:0000256" key="2">
    <source>
        <dbReference type="ARBA" id="ARBA00016337"/>
    </source>
</evidence>
<evidence type="ECO:0000256" key="3">
    <source>
        <dbReference type="ARBA" id="ARBA00022630"/>
    </source>
</evidence>
<evidence type="ECO:0000256" key="8">
    <source>
        <dbReference type="ARBA" id="ARBA00031306"/>
    </source>
</evidence>
<evidence type="ECO:0000256" key="7">
    <source>
        <dbReference type="ARBA" id="ARBA00022842"/>
    </source>
</evidence>
<sequence>MQDKTRDLIKLYRWGDKMKTFLAFLMALFIALTFMGEKTEAKFISETKIMMDTTVSITVDGSYQDIQKAFSAIEKINFLMNDYIPSTEISVLNRKGTNKLSCDTRQVILKAIHFSKITRGAFDITVGPLVRLWQRMGREKRLPTSNELNRALSLVGYKNIKISGDTVKLLKKGMMLDLGGIAKGYAVDKAIEVLRERGVKNALVNAGGDMYCLGEGPSGKWRVGIQHPRNLRKIVGIISVANRGVATSGDYYRYHVINGKRFGHIINPATGWTVQDIPMSVTIIAPNATTADALATGVFVLGPVKGLELINSLPKVEGVIISKGMKIVTSSGWGKYEIKRFY</sequence>
<keyword evidence="6 10" id="KW-0274">FAD</keyword>
<dbReference type="Pfam" id="PF02424">
    <property type="entry name" value="ApbE"/>
    <property type="match status" value="1"/>
</dbReference>
<comment type="caution">
    <text evidence="12">The sequence shown here is derived from an EMBL/GenBank/DDBJ whole genome shotgun (WGS) entry which is preliminary data.</text>
</comment>
<keyword evidence="4 10" id="KW-0808">Transferase</keyword>
<keyword evidence="3 10" id="KW-0285">Flavoprotein</keyword>